<dbReference type="PROSITE" id="PS51180">
    <property type="entry name" value="BRO1"/>
    <property type="match status" value="1"/>
</dbReference>
<evidence type="ECO:0000259" key="3">
    <source>
        <dbReference type="PROSITE" id="PS51180"/>
    </source>
</evidence>
<feature type="region of interest" description="Disordered" evidence="2">
    <location>
        <begin position="433"/>
        <end position="493"/>
    </location>
</feature>
<dbReference type="InterPro" id="IPR038499">
    <property type="entry name" value="BRO1_sf"/>
</dbReference>
<evidence type="ECO:0000313" key="5">
    <source>
        <dbReference type="Proteomes" id="UP001530377"/>
    </source>
</evidence>
<evidence type="ECO:0000256" key="1">
    <source>
        <dbReference type="ARBA" id="ARBA00008901"/>
    </source>
</evidence>
<protein>
    <recommendedName>
        <fullName evidence="3">BRO1 domain-containing protein</fullName>
    </recommendedName>
</protein>
<sequence>MSINDSSAPPHPDSILRLLSCVHRFSIVSVRLRITSRACFGRFSCRIIVQPSSPFNQPYINPSDQLKFEASFKTCAGGHKSTLAVICQADDRRQEIKKNMADGKLSHAGLSKALEGYIPLINQILLSCKFQPESARLDQRLLFSWYSGIEHMNSKKNHYFDSEALMFELVMVLATLALSESNLACDACKEGKFPEASRFFSKSAGVFKLLGTDIVPNWMANSVQHAEMEHESLAETRVGVCVAFTSLFMAMSQQMAVATILAKPGTPNYALVGKLCLGIAEDLDSFVSTMRSKSPVHMSRMDPSFLTLITFSINVQRASSLYFLARSLWTSSEYGVAISALSEATVAMRTRTSPSGRGLPEIAPNGPLKSLLIEVSGFRQHMAAMLTSWEKDNQLVYFEKVPPSVPASKGLKAIQLKKADEFFLEMRDPLPLGTLPGERPMSPSRNETDEVSRIHKDDGPPSYVEAMNDSCLAGHQRSDSDLARELHAKLNAE</sequence>
<proteinExistence type="inferred from homology"/>
<feature type="compositionally biased region" description="Basic and acidic residues" evidence="2">
    <location>
        <begin position="446"/>
        <end position="459"/>
    </location>
</feature>
<dbReference type="Gene3D" id="1.25.40.280">
    <property type="entry name" value="alix/aip1 like domains"/>
    <property type="match status" value="1"/>
</dbReference>
<dbReference type="PANTHER" id="PTHR23032">
    <property type="entry name" value="BRO1 DOMAIN-CONTAINING PROTEIN BROX"/>
    <property type="match status" value="1"/>
</dbReference>
<feature type="compositionally biased region" description="Basic and acidic residues" evidence="2">
    <location>
        <begin position="476"/>
        <end position="493"/>
    </location>
</feature>
<dbReference type="Pfam" id="PF03097">
    <property type="entry name" value="BRO1"/>
    <property type="match status" value="1"/>
</dbReference>
<accession>A0ABD3SC32</accession>
<reference evidence="4 5" key="1">
    <citation type="submission" date="2024-10" db="EMBL/GenBank/DDBJ databases">
        <title>Updated reference genomes for cyclostephanoid diatoms.</title>
        <authorList>
            <person name="Roberts W.R."/>
            <person name="Alverson A.J."/>
        </authorList>
    </citation>
    <scope>NUCLEOTIDE SEQUENCE [LARGE SCALE GENOMIC DNA]</scope>
    <source>
        <strain evidence="4 5">AJA228-03</strain>
    </source>
</reference>
<dbReference type="EMBL" id="JALLPB020000076">
    <property type="protein sequence ID" value="KAL3822030.1"/>
    <property type="molecule type" value="Genomic_DNA"/>
</dbReference>
<gene>
    <name evidence="4" type="ORF">ACHAXA_007823</name>
</gene>
<name>A0ABD3SC32_9STRA</name>
<feature type="domain" description="BRO1" evidence="3">
    <location>
        <begin position="26"/>
        <end position="444"/>
    </location>
</feature>
<evidence type="ECO:0000313" key="4">
    <source>
        <dbReference type="EMBL" id="KAL3822030.1"/>
    </source>
</evidence>
<dbReference type="Proteomes" id="UP001530377">
    <property type="component" value="Unassembled WGS sequence"/>
</dbReference>
<dbReference type="PANTHER" id="PTHR23032:SF13">
    <property type="entry name" value="BRO1 DOMAIN-CONTAINING PROTEIN BROX"/>
    <property type="match status" value="1"/>
</dbReference>
<organism evidence="4 5">
    <name type="scientific">Cyclostephanos tholiformis</name>
    <dbReference type="NCBI Taxonomy" id="382380"/>
    <lineage>
        <taxon>Eukaryota</taxon>
        <taxon>Sar</taxon>
        <taxon>Stramenopiles</taxon>
        <taxon>Ochrophyta</taxon>
        <taxon>Bacillariophyta</taxon>
        <taxon>Coscinodiscophyceae</taxon>
        <taxon>Thalassiosirophycidae</taxon>
        <taxon>Stephanodiscales</taxon>
        <taxon>Stephanodiscaceae</taxon>
        <taxon>Cyclostephanos</taxon>
    </lineage>
</organism>
<evidence type="ECO:0000256" key="2">
    <source>
        <dbReference type="SAM" id="MobiDB-lite"/>
    </source>
</evidence>
<comment type="caution">
    <text evidence="4">The sequence shown here is derived from an EMBL/GenBank/DDBJ whole genome shotgun (WGS) entry which is preliminary data.</text>
</comment>
<dbReference type="AlphaFoldDB" id="A0ABD3SC32"/>
<dbReference type="InterPro" id="IPR038898">
    <property type="entry name" value="BROX"/>
</dbReference>
<comment type="similarity">
    <text evidence="1">Belongs to the BROX family.</text>
</comment>
<dbReference type="SMART" id="SM01041">
    <property type="entry name" value="BRO1"/>
    <property type="match status" value="1"/>
</dbReference>
<dbReference type="InterPro" id="IPR004328">
    <property type="entry name" value="BRO1_dom"/>
</dbReference>
<keyword evidence="5" id="KW-1185">Reference proteome</keyword>